<dbReference type="InterPro" id="IPR001680">
    <property type="entry name" value="WD40_rpt"/>
</dbReference>
<feature type="compositionally biased region" description="Polar residues" evidence="6">
    <location>
        <begin position="25"/>
        <end position="35"/>
    </location>
</feature>
<evidence type="ECO:0000256" key="1">
    <source>
        <dbReference type="ARBA" id="ARBA00004604"/>
    </source>
</evidence>
<evidence type="ECO:0000256" key="4">
    <source>
        <dbReference type="ARBA" id="ARBA00023242"/>
    </source>
</evidence>
<evidence type="ECO:0000256" key="3">
    <source>
        <dbReference type="ARBA" id="ARBA00022737"/>
    </source>
</evidence>
<dbReference type="HOGENOM" id="CLU_000288_57_16_1"/>
<dbReference type="OMA" id="VLCAEWE"/>
<feature type="region of interest" description="Disordered" evidence="6">
    <location>
        <begin position="79"/>
        <end position="109"/>
    </location>
</feature>
<evidence type="ECO:0000259" key="7">
    <source>
        <dbReference type="Pfam" id="PF08154"/>
    </source>
</evidence>
<sequence length="639" mass="69872">MATQIPQRTAKRQRLADEKAAREASSLQAQGQLGPSTETLVIQFQSGQDGSLLGPTINLPASTGQKELQAIINQLRRQLKAAQGPKKRSVDDPAESDDDDDDDDDDDLPYAFHVDLQQLSASAGVDTEEKQELVKSNARLPINDSLTQDVLNAQQAKKLGLSQEDTLTVVFEPQAVFKVRPVSRCSSTMSGHASPILCSTFSPTGSLLATGAGDKTARLWDLDTETPMHTLVGHSNWVLCAEWEGRERKLATGGMDGQVWVWQALDPNFTGRKGWLSRTAKQVDEEWQEQQKQENGDTTAADTAQGETNGKPAKMGVKARRAARNAAPQGKPLCGHTKWITSLSWEPIHLNPTNPRLASSSKDGTVRVWNPTLHRCEYILGGHTASVNCVRWGGEGAIYTASSDRTVKVWSADGGKLIRNLNEHAHWVNTIALSTDFILRTGPFDHTGRAASSSSNNNNITPSYVQPSDEDAKSSALNRFREATSSGSTPETIITGSDDHTLFLWPPQINGFASTPKKPIARLTGHQKSVNHVAFSPDGKKIASASFDNSIKLWDARTGKFIATLRGHVASVYRLAWSSDSRMLISASKDSTLKLWDPVKTFKIRKDLPGHTDEVYCVDFVADKVASGGRDKVVKIWRH</sequence>
<keyword evidence="2 5" id="KW-0853">WD repeat</keyword>
<dbReference type="Proteomes" id="UP000006174">
    <property type="component" value="Unassembled WGS sequence"/>
</dbReference>
<dbReference type="InterPro" id="IPR001632">
    <property type="entry name" value="WD40_G-protein_beta-like"/>
</dbReference>
<proteinExistence type="predicted"/>
<accession>I2FX52</accession>
<dbReference type="GO" id="GO:0005730">
    <property type="term" value="C:nucleolus"/>
    <property type="evidence" value="ECO:0007669"/>
    <property type="project" value="UniProtKB-SubCell"/>
</dbReference>
<evidence type="ECO:0000313" key="8">
    <source>
        <dbReference type="EMBL" id="CCF51495.1"/>
    </source>
</evidence>
<feature type="repeat" description="WD" evidence="5">
    <location>
        <begin position="523"/>
        <end position="564"/>
    </location>
</feature>
<dbReference type="EMBL" id="CAGI01000165">
    <property type="protein sequence ID" value="CCF51495.1"/>
    <property type="molecule type" value="Genomic_DNA"/>
</dbReference>
<dbReference type="OrthoDB" id="10267436at2759"/>
<dbReference type="SUPFAM" id="SSF50978">
    <property type="entry name" value="WD40 repeat-like"/>
    <property type="match status" value="1"/>
</dbReference>
<dbReference type="PROSITE" id="PS50294">
    <property type="entry name" value="WD_REPEATS_REGION"/>
    <property type="match status" value="7"/>
</dbReference>
<dbReference type="PRINTS" id="PR00319">
    <property type="entry name" value="GPROTEINB"/>
</dbReference>
<dbReference type="InterPro" id="IPR019775">
    <property type="entry name" value="WD40_repeat_CS"/>
</dbReference>
<feature type="repeat" description="WD" evidence="5">
    <location>
        <begin position="608"/>
        <end position="639"/>
    </location>
</feature>
<dbReference type="AlphaFoldDB" id="I2FX52"/>
<feature type="repeat" description="WD" evidence="5">
    <location>
        <begin position="380"/>
        <end position="420"/>
    </location>
</feature>
<dbReference type="STRING" id="1128400.I2FX52"/>
<feature type="compositionally biased region" description="Acidic residues" evidence="6">
    <location>
        <begin position="92"/>
        <end position="108"/>
    </location>
</feature>
<evidence type="ECO:0000256" key="5">
    <source>
        <dbReference type="PROSITE-ProRule" id="PRU00221"/>
    </source>
</evidence>
<keyword evidence="9" id="KW-1185">Reference proteome</keyword>
<comment type="caution">
    <text evidence="8">The sequence shown here is derived from an EMBL/GenBank/DDBJ whole genome shotgun (WGS) entry which is preliminary data.</text>
</comment>
<feature type="repeat" description="WD" evidence="5">
    <location>
        <begin position="189"/>
        <end position="230"/>
    </location>
</feature>
<dbReference type="SMART" id="SM00320">
    <property type="entry name" value="WD40"/>
    <property type="match status" value="8"/>
</dbReference>
<reference evidence="8 9" key="1">
    <citation type="journal article" date="2012" name="Plant Cell">
        <title>Genome comparison of barley and maize smut fungi reveals targeted loss of RNA silencing components and species-specific presence of transposable elements.</title>
        <authorList>
            <person name="Laurie J.D."/>
            <person name="Ali S."/>
            <person name="Linning R."/>
            <person name="Mannhaupt G."/>
            <person name="Wong P."/>
            <person name="Gueldener U."/>
            <person name="Muensterkoetter M."/>
            <person name="Moore R."/>
            <person name="Kahmann R."/>
            <person name="Bakkeren G."/>
            <person name="Schirawski J."/>
        </authorList>
    </citation>
    <scope>NUCLEOTIDE SEQUENCE [LARGE SCALE GENOMIC DNA]</scope>
    <source>
        <strain evidence="9">Uh4875-4</strain>
    </source>
</reference>
<dbReference type="InterPro" id="IPR036322">
    <property type="entry name" value="WD40_repeat_dom_sf"/>
</dbReference>
<dbReference type="Pfam" id="PF00400">
    <property type="entry name" value="WD40"/>
    <property type="match status" value="7"/>
</dbReference>
<feature type="repeat" description="WD" evidence="5">
    <location>
        <begin position="231"/>
        <end position="263"/>
    </location>
</feature>
<dbReference type="PROSITE" id="PS50082">
    <property type="entry name" value="WD_REPEATS_2"/>
    <property type="match status" value="7"/>
</dbReference>
<dbReference type="Gene3D" id="2.130.10.10">
    <property type="entry name" value="YVTN repeat-like/Quinoprotein amine dehydrogenase"/>
    <property type="match status" value="1"/>
</dbReference>
<comment type="subcellular location">
    <subcellularLocation>
        <location evidence="1">Nucleus</location>
        <location evidence="1">Nucleolus</location>
    </subcellularLocation>
</comment>
<evidence type="ECO:0000313" key="9">
    <source>
        <dbReference type="Proteomes" id="UP000006174"/>
    </source>
</evidence>
<feature type="region of interest" description="Disordered" evidence="6">
    <location>
        <begin position="280"/>
        <end position="316"/>
    </location>
</feature>
<dbReference type="GO" id="GO:0000027">
    <property type="term" value="P:ribosomal large subunit assembly"/>
    <property type="evidence" value="ECO:0007669"/>
    <property type="project" value="TreeGrafter"/>
</dbReference>
<feature type="region of interest" description="Disordered" evidence="6">
    <location>
        <begin position="448"/>
        <end position="472"/>
    </location>
</feature>
<dbReference type="InterPro" id="IPR020472">
    <property type="entry name" value="WD40_PAC1"/>
</dbReference>
<dbReference type="InterPro" id="IPR015943">
    <property type="entry name" value="WD40/YVTN_repeat-like_dom_sf"/>
</dbReference>
<dbReference type="Pfam" id="PF08154">
    <property type="entry name" value="NLE"/>
    <property type="match status" value="1"/>
</dbReference>
<dbReference type="PROSITE" id="PS00678">
    <property type="entry name" value="WD_REPEATS_1"/>
    <property type="match status" value="2"/>
</dbReference>
<organism evidence="8 9">
    <name type="scientific">Ustilago hordei</name>
    <name type="common">Barley covered smut fungus</name>
    <dbReference type="NCBI Taxonomy" id="120017"/>
    <lineage>
        <taxon>Eukaryota</taxon>
        <taxon>Fungi</taxon>
        <taxon>Dikarya</taxon>
        <taxon>Basidiomycota</taxon>
        <taxon>Ustilaginomycotina</taxon>
        <taxon>Ustilaginomycetes</taxon>
        <taxon>Ustilaginales</taxon>
        <taxon>Ustilaginaceae</taxon>
        <taxon>Ustilago</taxon>
    </lineage>
</organism>
<feature type="compositionally biased region" description="Polar residues" evidence="6">
    <location>
        <begin position="296"/>
        <end position="308"/>
    </location>
</feature>
<feature type="repeat" description="WD" evidence="5">
    <location>
        <begin position="333"/>
        <end position="370"/>
    </location>
</feature>
<protein>
    <submittedName>
        <fullName evidence="8">Probable RSA4-WD-repeat protein involved in ribosome biogenesis</fullName>
    </submittedName>
</protein>
<feature type="repeat" description="WD" evidence="5">
    <location>
        <begin position="565"/>
        <end position="597"/>
    </location>
</feature>
<dbReference type="PANTHER" id="PTHR19848">
    <property type="entry name" value="WD40 REPEAT PROTEIN"/>
    <property type="match status" value="1"/>
</dbReference>
<keyword evidence="4" id="KW-0539">Nucleus</keyword>
<feature type="region of interest" description="Disordered" evidence="6">
    <location>
        <begin position="1"/>
        <end position="35"/>
    </location>
</feature>
<feature type="compositionally biased region" description="Basic and acidic residues" evidence="6">
    <location>
        <begin position="281"/>
        <end position="295"/>
    </location>
</feature>
<evidence type="ECO:0000256" key="2">
    <source>
        <dbReference type="ARBA" id="ARBA00022574"/>
    </source>
</evidence>
<dbReference type="InterPro" id="IPR012972">
    <property type="entry name" value="NLE"/>
</dbReference>
<dbReference type="PANTHER" id="PTHR19848:SF0">
    <property type="entry name" value="NOTCHLESS PROTEIN HOMOLOG 1"/>
    <property type="match status" value="1"/>
</dbReference>
<feature type="domain" description="NLE" evidence="7">
    <location>
        <begin position="41"/>
        <end position="119"/>
    </location>
</feature>
<name>I2FX52_USTHO</name>
<keyword evidence="3" id="KW-0677">Repeat</keyword>
<dbReference type="CDD" id="cd00200">
    <property type="entry name" value="WD40"/>
    <property type="match status" value="1"/>
</dbReference>
<dbReference type="eggNOG" id="KOG0271">
    <property type="taxonomic scope" value="Eukaryota"/>
</dbReference>
<gene>
    <name evidence="8" type="ORF">UHOR_05536</name>
</gene>
<evidence type="ECO:0000256" key="6">
    <source>
        <dbReference type="SAM" id="MobiDB-lite"/>
    </source>
</evidence>
<dbReference type="PRINTS" id="PR00320">
    <property type="entry name" value="GPROTEINBRPT"/>
</dbReference>